<evidence type="ECO:0000313" key="2">
    <source>
        <dbReference type="Proteomes" id="UP000598820"/>
    </source>
</evidence>
<gene>
    <name evidence="1" type="ORF">IC229_11310</name>
</gene>
<keyword evidence="2" id="KW-1185">Reference proteome</keyword>
<protein>
    <submittedName>
        <fullName evidence="1">Glycolipid-binding domain-containing protein</fullName>
    </submittedName>
</protein>
<proteinExistence type="predicted"/>
<evidence type="ECO:0000313" key="1">
    <source>
        <dbReference type="EMBL" id="MBD2701227.1"/>
    </source>
</evidence>
<dbReference type="AlphaFoldDB" id="A0A926XVG9"/>
<dbReference type="Proteomes" id="UP000598820">
    <property type="component" value="Unassembled WGS sequence"/>
</dbReference>
<organism evidence="1 2">
    <name type="scientific">Spirosoma profusum</name>
    <dbReference type="NCBI Taxonomy" id="2771354"/>
    <lineage>
        <taxon>Bacteria</taxon>
        <taxon>Pseudomonadati</taxon>
        <taxon>Bacteroidota</taxon>
        <taxon>Cytophagia</taxon>
        <taxon>Cytophagales</taxon>
        <taxon>Cytophagaceae</taxon>
        <taxon>Spirosoma</taxon>
    </lineage>
</organism>
<reference evidence="1" key="1">
    <citation type="submission" date="2020-09" db="EMBL/GenBank/DDBJ databases">
        <authorList>
            <person name="Kim M.K."/>
        </authorList>
    </citation>
    <scope>NUCLEOTIDE SEQUENCE</scope>
    <source>
        <strain evidence="1">BT702</strain>
    </source>
</reference>
<accession>A0A926XVG9</accession>
<dbReference type="InterPro" id="IPR009467">
    <property type="entry name" value="Glycolipid-bd_prot_put"/>
</dbReference>
<sequence>MARTGTIVWQAIQWTGLEHFNLTTLTDGFLAEGRLVGVDEDVAYTFQYQIRTDSQWRVLEVIIYTDVVNQVLFHLTADGKGHWYDESGATLPELTGCIDVDLTLTPFTNTLPIRRLQFLPEKSEPIKVVYIELPAGKISPVEQFYTQLAAGTYRFEQPAIDFVAELAVDADGLILDYPDLFRRIT</sequence>
<dbReference type="Pfam" id="PF06475">
    <property type="entry name" value="Glycolipid_bind"/>
    <property type="match status" value="1"/>
</dbReference>
<dbReference type="EMBL" id="JACWZY010000007">
    <property type="protein sequence ID" value="MBD2701227.1"/>
    <property type="molecule type" value="Genomic_DNA"/>
</dbReference>
<name>A0A926XVG9_9BACT</name>
<comment type="caution">
    <text evidence="1">The sequence shown here is derived from an EMBL/GenBank/DDBJ whole genome shotgun (WGS) entry which is preliminary data.</text>
</comment>
<dbReference type="SUPFAM" id="SSF159275">
    <property type="entry name" value="PA1994-like"/>
    <property type="match status" value="1"/>
</dbReference>
<dbReference type="RefSeq" id="WP_190887076.1">
    <property type="nucleotide sequence ID" value="NZ_JACWZY010000007.1"/>
</dbReference>